<accession>A0AA39SMG6</accession>
<dbReference type="InterPro" id="IPR006527">
    <property type="entry name" value="F-box-assoc_dom_typ1"/>
</dbReference>
<sequence>MEVESLVTASLPPELIVDILLRLPVKSLCRFRCVSKSWIALITHSRFVKLHLARSKSQRLIISYGSLYSIDLESLSKNDDNVVALEIDFPKRELNPDPDPLMCICSCNGLLCILNAPNDLLLYNPSTRECKVIPEYASRNIYDPPTLHGFGYAESIDDYKFVKLDQPGNIVEIYSLRKDCWTSVQNDFRFSGNFYKGGFPLNGAIHWVITTFEGSVLIGAFDLVEEKFKILPPPPDITLKNECIYSLGLLRCCLCFLTEKDDRKNQFWVMKEYGVKASWNKMLIANPFSLLEPLCCLNDNETMLLYIDLKQLVFCDPKDGKFKHVEVFGVIDEDVDSEDEWCDVLVCKESLVSPNYRNQCTTEGNP</sequence>
<evidence type="ECO:0000313" key="3">
    <source>
        <dbReference type="Proteomes" id="UP001168877"/>
    </source>
</evidence>
<dbReference type="SUPFAM" id="SSF50965">
    <property type="entry name" value="Galactose oxidase, central domain"/>
    <property type="match status" value="1"/>
</dbReference>
<feature type="domain" description="F-box" evidence="1">
    <location>
        <begin position="5"/>
        <end position="50"/>
    </location>
</feature>
<dbReference type="Proteomes" id="UP001168877">
    <property type="component" value="Unassembled WGS sequence"/>
</dbReference>
<evidence type="ECO:0000259" key="1">
    <source>
        <dbReference type="PROSITE" id="PS50181"/>
    </source>
</evidence>
<dbReference type="InterPro" id="IPR036047">
    <property type="entry name" value="F-box-like_dom_sf"/>
</dbReference>
<organism evidence="2 3">
    <name type="scientific">Acer saccharum</name>
    <name type="common">Sugar maple</name>
    <dbReference type="NCBI Taxonomy" id="4024"/>
    <lineage>
        <taxon>Eukaryota</taxon>
        <taxon>Viridiplantae</taxon>
        <taxon>Streptophyta</taxon>
        <taxon>Embryophyta</taxon>
        <taxon>Tracheophyta</taxon>
        <taxon>Spermatophyta</taxon>
        <taxon>Magnoliopsida</taxon>
        <taxon>eudicotyledons</taxon>
        <taxon>Gunneridae</taxon>
        <taxon>Pentapetalae</taxon>
        <taxon>rosids</taxon>
        <taxon>malvids</taxon>
        <taxon>Sapindales</taxon>
        <taxon>Sapindaceae</taxon>
        <taxon>Hippocastanoideae</taxon>
        <taxon>Acereae</taxon>
        <taxon>Acer</taxon>
    </lineage>
</organism>
<dbReference type="EMBL" id="JAUESC010000380">
    <property type="protein sequence ID" value="KAK0591644.1"/>
    <property type="molecule type" value="Genomic_DNA"/>
</dbReference>
<dbReference type="SUPFAM" id="SSF81383">
    <property type="entry name" value="F-box domain"/>
    <property type="match status" value="1"/>
</dbReference>
<dbReference type="PANTHER" id="PTHR31672">
    <property type="entry name" value="BNACNNG10540D PROTEIN"/>
    <property type="match status" value="1"/>
</dbReference>
<dbReference type="Pfam" id="PF00646">
    <property type="entry name" value="F-box"/>
    <property type="match status" value="1"/>
</dbReference>
<gene>
    <name evidence="2" type="ORF">LWI29_005443</name>
</gene>
<protein>
    <recommendedName>
        <fullName evidence="1">F-box domain-containing protein</fullName>
    </recommendedName>
</protein>
<dbReference type="InterPro" id="IPR050796">
    <property type="entry name" value="SCF_F-box_component"/>
</dbReference>
<dbReference type="PANTHER" id="PTHR31672:SF13">
    <property type="entry name" value="F-BOX PROTEIN CPR30-LIKE"/>
    <property type="match status" value="1"/>
</dbReference>
<reference evidence="2" key="2">
    <citation type="submission" date="2023-06" db="EMBL/GenBank/DDBJ databases">
        <authorList>
            <person name="Swenson N.G."/>
            <person name="Wegrzyn J.L."/>
            <person name="Mcevoy S.L."/>
        </authorList>
    </citation>
    <scope>NUCLEOTIDE SEQUENCE</scope>
    <source>
        <strain evidence="2">NS2018</strain>
        <tissue evidence="2">Leaf</tissue>
    </source>
</reference>
<dbReference type="InterPro" id="IPR017451">
    <property type="entry name" value="F-box-assoc_interact_dom"/>
</dbReference>
<dbReference type="NCBIfam" id="TIGR01640">
    <property type="entry name" value="F_box_assoc_1"/>
    <property type="match status" value="1"/>
</dbReference>
<dbReference type="CDD" id="cd22157">
    <property type="entry name" value="F-box_AtFBW1-like"/>
    <property type="match status" value="1"/>
</dbReference>
<comment type="caution">
    <text evidence="2">The sequence shown here is derived from an EMBL/GenBank/DDBJ whole genome shotgun (WGS) entry which is preliminary data.</text>
</comment>
<dbReference type="PROSITE" id="PS50181">
    <property type="entry name" value="FBOX"/>
    <property type="match status" value="1"/>
</dbReference>
<dbReference type="Gene3D" id="1.20.1280.50">
    <property type="match status" value="1"/>
</dbReference>
<dbReference type="SMART" id="SM00256">
    <property type="entry name" value="FBOX"/>
    <property type="match status" value="1"/>
</dbReference>
<name>A0AA39SMG6_ACESA</name>
<proteinExistence type="predicted"/>
<dbReference type="AlphaFoldDB" id="A0AA39SMG6"/>
<keyword evidence="3" id="KW-1185">Reference proteome</keyword>
<dbReference type="InterPro" id="IPR001810">
    <property type="entry name" value="F-box_dom"/>
</dbReference>
<reference evidence="2" key="1">
    <citation type="journal article" date="2022" name="Plant J.">
        <title>Strategies of tolerance reflected in two North American maple genomes.</title>
        <authorList>
            <person name="McEvoy S.L."/>
            <person name="Sezen U.U."/>
            <person name="Trouern-Trend A."/>
            <person name="McMahon S.M."/>
            <person name="Schaberg P.G."/>
            <person name="Yang J."/>
            <person name="Wegrzyn J.L."/>
            <person name="Swenson N.G."/>
        </authorList>
    </citation>
    <scope>NUCLEOTIDE SEQUENCE</scope>
    <source>
        <strain evidence="2">NS2018</strain>
    </source>
</reference>
<evidence type="ECO:0000313" key="2">
    <source>
        <dbReference type="EMBL" id="KAK0591644.1"/>
    </source>
</evidence>
<dbReference type="Pfam" id="PF07734">
    <property type="entry name" value="FBA_1"/>
    <property type="match status" value="1"/>
</dbReference>
<dbReference type="InterPro" id="IPR011043">
    <property type="entry name" value="Gal_Oxase/kelch_b-propeller"/>
</dbReference>